<keyword evidence="2" id="KW-0812">Transmembrane</keyword>
<keyword evidence="4" id="KW-1185">Reference proteome</keyword>
<feature type="transmembrane region" description="Helical" evidence="2">
    <location>
        <begin position="85"/>
        <end position="104"/>
    </location>
</feature>
<dbReference type="Proteomes" id="UP000008495">
    <property type="component" value="Unassembled WGS sequence"/>
</dbReference>
<evidence type="ECO:0000256" key="2">
    <source>
        <dbReference type="SAM" id="Phobius"/>
    </source>
</evidence>
<feature type="transmembrane region" description="Helical" evidence="2">
    <location>
        <begin position="116"/>
        <end position="132"/>
    </location>
</feature>
<dbReference type="RefSeq" id="WP_006502301.1">
    <property type="nucleotide sequence ID" value="NZ_BAGZ01000005.1"/>
</dbReference>
<sequence>MLSLKDETGRRARKSLTKLRTSRQNFPRGRRMKLIPIAAFLIGLADFISGMDGLQQEWILLGSFSLVMWFSAGMAFSVEGWPDKIGSCFNIFALALSLLFAVSWEWQSPAHFTESIHALLPPSLILLGACLHRPTRPRTQALPTGRARETRAKAPRAALTPSSDRTSRKVSGAG</sequence>
<reference evidence="3 4" key="1">
    <citation type="submission" date="2012-08" db="EMBL/GenBank/DDBJ databases">
        <title>Whole genome shotgun sequence of Austwickia chelonae NBRC 105200.</title>
        <authorList>
            <person name="Yoshida I."/>
            <person name="Hosoyama A."/>
            <person name="Tsuchikane K."/>
            <person name="Katsumata H."/>
            <person name="Ando Y."/>
            <person name="Ohji S."/>
            <person name="Hamada M."/>
            <person name="Tamura T."/>
            <person name="Yamazoe A."/>
            <person name="Yamazaki S."/>
            <person name="Fujita N."/>
        </authorList>
    </citation>
    <scope>NUCLEOTIDE SEQUENCE [LARGE SCALE GENOMIC DNA]</scope>
    <source>
        <strain evidence="3 4">NBRC 105200</strain>
    </source>
</reference>
<feature type="region of interest" description="Disordered" evidence="1">
    <location>
        <begin position="136"/>
        <end position="174"/>
    </location>
</feature>
<protein>
    <submittedName>
        <fullName evidence="3">Uncharacterized protein</fullName>
    </submittedName>
</protein>
<comment type="caution">
    <text evidence="3">The sequence shown here is derived from an EMBL/GenBank/DDBJ whole genome shotgun (WGS) entry which is preliminary data.</text>
</comment>
<evidence type="ECO:0000313" key="4">
    <source>
        <dbReference type="Proteomes" id="UP000008495"/>
    </source>
</evidence>
<dbReference type="EMBL" id="BAGZ01000005">
    <property type="protein sequence ID" value="GAB77549.1"/>
    <property type="molecule type" value="Genomic_DNA"/>
</dbReference>
<feature type="transmembrane region" description="Helical" evidence="2">
    <location>
        <begin position="34"/>
        <end position="52"/>
    </location>
</feature>
<name>K6VLG5_9MICO</name>
<organism evidence="3 4">
    <name type="scientific">Austwickia chelonae NBRC 105200</name>
    <dbReference type="NCBI Taxonomy" id="1184607"/>
    <lineage>
        <taxon>Bacteria</taxon>
        <taxon>Bacillati</taxon>
        <taxon>Actinomycetota</taxon>
        <taxon>Actinomycetes</taxon>
        <taxon>Micrococcales</taxon>
        <taxon>Dermatophilaceae</taxon>
        <taxon>Austwickia</taxon>
    </lineage>
</organism>
<feature type="transmembrane region" description="Helical" evidence="2">
    <location>
        <begin position="58"/>
        <end position="78"/>
    </location>
</feature>
<keyword evidence="2" id="KW-1133">Transmembrane helix</keyword>
<proteinExistence type="predicted"/>
<keyword evidence="2" id="KW-0472">Membrane</keyword>
<evidence type="ECO:0000313" key="3">
    <source>
        <dbReference type="EMBL" id="GAB77549.1"/>
    </source>
</evidence>
<evidence type="ECO:0000256" key="1">
    <source>
        <dbReference type="SAM" id="MobiDB-lite"/>
    </source>
</evidence>
<accession>K6VLG5</accession>
<dbReference type="OrthoDB" id="10000022at2"/>
<gene>
    <name evidence="3" type="ORF">AUCHE_05_04610</name>
</gene>
<dbReference type="AlphaFoldDB" id="K6VLG5"/>